<dbReference type="PATRIC" id="fig|1719120.3.peg.3999"/>
<comment type="caution">
    <text evidence="1">The sequence shown here is derived from an EMBL/GenBank/DDBJ whole genome shotgun (WGS) entry which is preliminary data.</text>
</comment>
<gene>
    <name evidence="1" type="ORF">MPEBLZ_03685</name>
</gene>
<organism evidence="1 2">
    <name type="scientific">Candidatus Methanoperedens nitratireducens</name>
    <dbReference type="NCBI Taxonomy" id="1392998"/>
    <lineage>
        <taxon>Archaea</taxon>
        <taxon>Methanobacteriati</taxon>
        <taxon>Methanobacteriota</taxon>
        <taxon>Stenosarchaea group</taxon>
        <taxon>Methanomicrobia</taxon>
        <taxon>Methanosarcinales</taxon>
        <taxon>ANME-2 cluster</taxon>
        <taxon>Candidatus Methanoperedentaceae</taxon>
        <taxon>Candidatus Methanoperedens</taxon>
    </lineage>
</organism>
<protein>
    <submittedName>
        <fullName evidence="1">Uncharacterized protein</fullName>
    </submittedName>
</protein>
<name>A0A0P7ZB38_9EURY</name>
<evidence type="ECO:0000313" key="1">
    <source>
        <dbReference type="EMBL" id="KPQ41767.1"/>
    </source>
</evidence>
<dbReference type="EMBL" id="LKCM01000308">
    <property type="protein sequence ID" value="KPQ41767.1"/>
    <property type="molecule type" value="Genomic_DNA"/>
</dbReference>
<accession>A0A0P7ZB38</accession>
<sequence length="236" mass="28095">MKNQYFGDIRDLFKYDLMSRICQENALTDRVLFIPMLTENGKTGDGNKIDYYKAKAGSKNKALLCCLTNCINNKKRDISEIGHYFNSKGMEIYIHHEPFINSERKKYFQKLIKEKSQLFSHTLIFLDPDNGLEIKTSNKKHLLYCEVEELYTKMDVSSILMIYQHFPRESHMEYRSRRARELEKRTKDCPLQISDNEIIFFFLTKNKDLKMRLELALNNYKTDYPELDQNFTQMMG</sequence>
<reference evidence="1 2" key="1">
    <citation type="submission" date="2015-09" db="EMBL/GenBank/DDBJ databases">
        <title>A metagenomics-based metabolic model of nitrate-dependent anaerobic oxidation of methane by Methanoperedens-like archaea.</title>
        <authorList>
            <person name="Arshad A."/>
            <person name="Speth D.R."/>
            <person name="De Graaf R.M."/>
            <person name="Op Den Camp H.J."/>
            <person name="Jetten M.S."/>
            <person name="Welte C.U."/>
        </authorList>
    </citation>
    <scope>NUCLEOTIDE SEQUENCE [LARGE SCALE GENOMIC DNA]</scope>
</reference>
<evidence type="ECO:0000313" key="2">
    <source>
        <dbReference type="Proteomes" id="UP000050360"/>
    </source>
</evidence>
<proteinExistence type="predicted"/>
<dbReference type="Proteomes" id="UP000050360">
    <property type="component" value="Unassembled WGS sequence"/>
</dbReference>
<dbReference type="AlphaFoldDB" id="A0A0P7ZB38"/>